<proteinExistence type="predicted"/>
<feature type="domain" description="Glycosyl transferase family 1" evidence="2">
    <location>
        <begin position="213"/>
        <end position="380"/>
    </location>
</feature>
<dbReference type="InterPro" id="IPR001296">
    <property type="entry name" value="Glyco_trans_1"/>
</dbReference>
<accession>A0ABX1UZ43</accession>
<dbReference type="PANTHER" id="PTHR12526:SF622">
    <property type="entry name" value="GLYCOSYLTRANSFERASE (GROUP I)"/>
    <property type="match status" value="1"/>
</dbReference>
<dbReference type="Pfam" id="PF00534">
    <property type="entry name" value="Glycos_transf_1"/>
    <property type="match status" value="1"/>
</dbReference>
<evidence type="ECO:0000256" key="1">
    <source>
        <dbReference type="SAM" id="Phobius"/>
    </source>
</evidence>
<feature type="transmembrane region" description="Helical" evidence="1">
    <location>
        <begin position="82"/>
        <end position="99"/>
    </location>
</feature>
<organism evidence="4 5">
    <name type="scientific">Acinetobacter terrestris</name>
    <dbReference type="NCBI Taxonomy" id="2529843"/>
    <lineage>
        <taxon>Bacteria</taxon>
        <taxon>Pseudomonadati</taxon>
        <taxon>Pseudomonadota</taxon>
        <taxon>Gammaproteobacteria</taxon>
        <taxon>Moraxellales</taxon>
        <taxon>Moraxellaceae</taxon>
        <taxon>Acinetobacter</taxon>
        <taxon>Acinetobacter Taxon 24</taxon>
    </lineage>
</organism>
<comment type="caution">
    <text evidence="4">The sequence shown here is derived from an EMBL/GenBank/DDBJ whole genome shotgun (WGS) entry which is preliminary data.</text>
</comment>
<dbReference type="Proteomes" id="UP000555322">
    <property type="component" value="Unassembled WGS sequence"/>
</dbReference>
<name>A0ABX1UZ43_9GAMM</name>
<evidence type="ECO:0000259" key="3">
    <source>
        <dbReference type="Pfam" id="PF13579"/>
    </source>
</evidence>
<protein>
    <submittedName>
        <fullName evidence="4">Glycosyltransferase family 4 protein</fullName>
    </submittedName>
</protein>
<evidence type="ECO:0000259" key="2">
    <source>
        <dbReference type="Pfam" id="PF00534"/>
    </source>
</evidence>
<keyword evidence="1" id="KW-0812">Transmembrane</keyword>
<evidence type="ECO:0000313" key="5">
    <source>
        <dbReference type="Proteomes" id="UP000555322"/>
    </source>
</evidence>
<dbReference type="SUPFAM" id="SSF53756">
    <property type="entry name" value="UDP-Glycosyltransferase/glycogen phosphorylase"/>
    <property type="match status" value="1"/>
</dbReference>
<dbReference type="Gene3D" id="3.40.50.2000">
    <property type="entry name" value="Glycogen Phosphorylase B"/>
    <property type="match status" value="2"/>
</dbReference>
<dbReference type="InterPro" id="IPR028098">
    <property type="entry name" value="Glyco_trans_4-like_N"/>
</dbReference>
<dbReference type="RefSeq" id="WP_171537018.1">
    <property type="nucleotide sequence ID" value="NZ_JABERJ010000039.1"/>
</dbReference>
<reference evidence="4 5" key="1">
    <citation type="submission" date="2020-04" db="EMBL/GenBank/DDBJ databases">
        <title>Acinetobacter Taxon 24.</title>
        <authorList>
            <person name="Nemec A."/>
            <person name="Radolfova-Krizova L."/>
            <person name="Higgins P.G."/>
            <person name="Spanelova P."/>
        </authorList>
    </citation>
    <scope>NUCLEOTIDE SEQUENCE [LARGE SCALE GENOMIC DNA]</scope>
    <source>
        <strain evidence="4 5">ANC 5084</strain>
    </source>
</reference>
<dbReference type="PANTHER" id="PTHR12526">
    <property type="entry name" value="GLYCOSYLTRANSFERASE"/>
    <property type="match status" value="1"/>
</dbReference>
<sequence length="405" mass="46145">MKILYLAQFFDPEPVFKGLRYAKALKEKGHDVEVITGFPNYPEGEIYDGYKLSLYKKEMIEGVTVHRVWLYPNHGKSVIKRLLNYVSFFITSLILGLLIVRKFDIIHAMHTPLNIGLSAALFNLWGRKKLIFDIQDIWPDSLSATNMLKNKKILNIVDKLCNWTYYQADIVTVISPGFKNLLMQRGVQEDKIKVIYNWSGIEGYSSIESGEYQLNKNTKEFNVVFAGNMGGAQNLTNLISTAEILKDESINNIKFHLIGGGLEVNDLKEQVKNNQLNNIIFYPRVPMDKVINYISSADAVLVHLRKDPLFEITIPSKTQAYLSLGKPILTNVPGDAAKLVVDNKAGYYFEPDDPQSFKNVLIKMRDLKKSDLDYLGKNAKSFYDNELSREVGISKFCSIYNSLKK</sequence>
<gene>
    <name evidence="4" type="ORF">HLH15_13605</name>
</gene>
<dbReference type="CDD" id="cd03794">
    <property type="entry name" value="GT4_WbuB-like"/>
    <property type="match status" value="1"/>
</dbReference>
<evidence type="ECO:0000313" key="4">
    <source>
        <dbReference type="EMBL" id="NNH27473.1"/>
    </source>
</evidence>
<dbReference type="Pfam" id="PF13579">
    <property type="entry name" value="Glyco_trans_4_4"/>
    <property type="match status" value="1"/>
</dbReference>
<dbReference type="EMBL" id="JABERJ010000039">
    <property type="protein sequence ID" value="NNH27473.1"/>
    <property type="molecule type" value="Genomic_DNA"/>
</dbReference>
<keyword evidence="1" id="KW-1133">Transmembrane helix</keyword>
<keyword evidence="1" id="KW-0472">Membrane</keyword>
<keyword evidence="5" id="KW-1185">Reference proteome</keyword>
<feature type="domain" description="Glycosyltransferase subfamily 4-like N-terminal" evidence="3">
    <location>
        <begin position="20"/>
        <end position="198"/>
    </location>
</feature>